<name>A0AAJ0F7H9_9PEZI</name>
<comment type="caution">
    <text evidence="2">The sequence shown here is derived from an EMBL/GenBank/DDBJ whole genome shotgun (WGS) entry which is preliminary data.</text>
</comment>
<feature type="region of interest" description="Disordered" evidence="1">
    <location>
        <begin position="386"/>
        <end position="407"/>
    </location>
</feature>
<gene>
    <name evidence="2" type="ORF">QBC47DRAFT_392424</name>
</gene>
<feature type="region of interest" description="Disordered" evidence="1">
    <location>
        <begin position="230"/>
        <end position="277"/>
    </location>
</feature>
<dbReference type="EMBL" id="MU839843">
    <property type="protein sequence ID" value="KAK1751200.1"/>
    <property type="molecule type" value="Genomic_DNA"/>
</dbReference>
<feature type="compositionally biased region" description="Polar residues" evidence="1">
    <location>
        <begin position="246"/>
        <end position="256"/>
    </location>
</feature>
<organism evidence="2 3">
    <name type="scientific">Echria macrotheca</name>
    <dbReference type="NCBI Taxonomy" id="438768"/>
    <lineage>
        <taxon>Eukaryota</taxon>
        <taxon>Fungi</taxon>
        <taxon>Dikarya</taxon>
        <taxon>Ascomycota</taxon>
        <taxon>Pezizomycotina</taxon>
        <taxon>Sordariomycetes</taxon>
        <taxon>Sordariomycetidae</taxon>
        <taxon>Sordariales</taxon>
        <taxon>Schizotheciaceae</taxon>
        <taxon>Echria</taxon>
    </lineage>
</organism>
<proteinExistence type="predicted"/>
<sequence>MPKKKAKGDIQLYLLPPISFDGPRDKTTKPFASVSILDPVITIERHHGKYHVAARFNMETTILNYYENQKRDGHEYFFQDIRLQYWSSRPDEMLSMKPESDPSAALTVTRGTETKLSVGAEISLSETPSANVSLGLDRTRTLTVEYALSTWSLSAHRIIMPKTTEALSSRLPAGSKKKPPESGAKEQPVFQWFWAGTHRQTETLTPDLKYTVKRHVVAKRIIPIESFPSLREEKMEEEEPDETKEVSNNGPETTGVQDAPPPREEAKKTKSSEKAPRLNTLENLLQFTFHVEVRVRKRFGRFQRLIRLSGNQVKGKLLKPSCQQGFTLRAIPNRKGVPTDDTPDINALLNSIKNEYDGRWDELGDLDFFGLAGALKEVQVETERETERETLLDLERLREQETQTERG</sequence>
<dbReference type="Proteomes" id="UP001239445">
    <property type="component" value="Unassembled WGS sequence"/>
</dbReference>
<accession>A0AAJ0F7H9</accession>
<reference evidence="2" key="1">
    <citation type="submission" date="2023-06" db="EMBL/GenBank/DDBJ databases">
        <title>Genome-scale phylogeny and comparative genomics of the fungal order Sordariales.</title>
        <authorList>
            <consortium name="Lawrence Berkeley National Laboratory"/>
            <person name="Hensen N."/>
            <person name="Bonometti L."/>
            <person name="Westerberg I."/>
            <person name="Brannstrom I.O."/>
            <person name="Guillou S."/>
            <person name="Cros-Aarteil S."/>
            <person name="Calhoun S."/>
            <person name="Haridas S."/>
            <person name="Kuo A."/>
            <person name="Mondo S."/>
            <person name="Pangilinan J."/>
            <person name="Riley R."/>
            <person name="Labutti K."/>
            <person name="Andreopoulos B."/>
            <person name="Lipzen A."/>
            <person name="Chen C."/>
            <person name="Yanf M."/>
            <person name="Daum C."/>
            <person name="Ng V."/>
            <person name="Clum A."/>
            <person name="Steindorff A."/>
            <person name="Ohm R."/>
            <person name="Martin F."/>
            <person name="Silar P."/>
            <person name="Natvig D."/>
            <person name="Lalanne C."/>
            <person name="Gautier V."/>
            <person name="Ament-Velasquez S.L."/>
            <person name="Kruys A."/>
            <person name="Hutchinson M.I."/>
            <person name="Powell A.J."/>
            <person name="Barry K."/>
            <person name="Miller A.N."/>
            <person name="Grigoriev I.V."/>
            <person name="Debuchy R."/>
            <person name="Gladieux P."/>
            <person name="Thoren M.H."/>
            <person name="Johannesson H."/>
        </authorList>
    </citation>
    <scope>NUCLEOTIDE SEQUENCE</scope>
    <source>
        <strain evidence="2">PSN4</strain>
    </source>
</reference>
<dbReference type="AlphaFoldDB" id="A0AAJ0F7H9"/>
<evidence type="ECO:0000256" key="1">
    <source>
        <dbReference type="SAM" id="MobiDB-lite"/>
    </source>
</evidence>
<keyword evidence="3" id="KW-1185">Reference proteome</keyword>
<evidence type="ECO:0000313" key="2">
    <source>
        <dbReference type="EMBL" id="KAK1751200.1"/>
    </source>
</evidence>
<feature type="compositionally biased region" description="Basic and acidic residues" evidence="1">
    <location>
        <begin position="261"/>
        <end position="276"/>
    </location>
</feature>
<evidence type="ECO:0000313" key="3">
    <source>
        <dbReference type="Proteomes" id="UP001239445"/>
    </source>
</evidence>
<protein>
    <submittedName>
        <fullName evidence="2">Uncharacterized protein</fullName>
    </submittedName>
</protein>